<feature type="transmembrane region" description="Helical" evidence="2">
    <location>
        <begin position="528"/>
        <end position="550"/>
    </location>
</feature>
<dbReference type="OrthoDB" id="64622at2759"/>
<comment type="caution">
    <text evidence="4">The sequence shown here is derived from an EMBL/GenBank/DDBJ whole genome shotgun (WGS) entry which is preliminary data.</text>
</comment>
<feature type="compositionally biased region" description="Low complexity" evidence="1">
    <location>
        <begin position="754"/>
        <end position="767"/>
    </location>
</feature>
<keyword evidence="2" id="KW-0812">Transmembrane</keyword>
<sequence>MAHQSTISIVIASVLVGVHGVLDTTGSVVYCWSEATGATTYQGADGCGFETLLKVNNGVPRNALTGIVFTTKYIGTSTMGIDLNRIQYHRINQTTPSAKITSSHLGVFVNNQTLQGLGASEISALPFLVRTNNLRTNFTEPATTATNLTPGEQIVMPDLPGDFIVLAKFSVADLQDTLYHFITLKAITSQYPIPTKFPVYDMVYDGATTYCWETNQTTEYDRLNYYNGTADFSSNCPINVNATVPLTAPSLSPIPVTWEVSLKDTTFPGTIVNTAVHICSNDQDGYCHILNQKPYFISSADLSGNFNSATRTASFASTLLSIPTGLYIGFIHVVIQRTPMLHLATYFQLKVDDKLSAPATEDSFALNTTYCWKVYASTATKSITTGSILGSHSTATSCPLAISFTSMPSSLAVNQSMVVSWSTNADISDRNHLVELPLGWSIASTKLVSCNNQCSPFTSPFGSLSPLNASTNGSSAILKWSTPGVYSVYAWATVNTLLGTRVDVATFASVTVNQPVINTSTGLSKTTITLITTTSFLSFILLTIIIVLVVRRRKEKRLQWTQWQISRAAMYPFHRSPREGISQHSDIPIMNEKGIEVSRVGHDPAIDSDYMMSMPRPPKVDLAVEKYLEYPSSQQRPRNASNASLRPWVYSLDPTEPMRSRADTVRTQASNSTSYNPTRHRSVSSSIPFDPTRRRTQSNPQSFGPRSTGISRGGWSQNSMNFDPTRPPESPEHEDDYSIAMDAIDVSHYEPDSPRSLSSPSHARSLSMVSSPSSTGSIMATYGRSNRTMRDLGSEYD</sequence>
<organism evidence="4 5">
    <name type="scientific">Thraustotheca clavata</name>
    <dbReference type="NCBI Taxonomy" id="74557"/>
    <lineage>
        <taxon>Eukaryota</taxon>
        <taxon>Sar</taxon>
        <taxon>Stramenopiles</taxon>
        <taxon>Oomycota</taxon>
        <taxon>Saprolegniomycetes</taxon>
        <taxon>Saprolegniales</taxon>
        <taxon>Achlyaceae</taxon>
        <taxon>Thraustotheca</taxon>
    </lineage>
</organism>
<evidence type="ECO:0000313" key="5">
    <source>
        <dbReference type="Proteomes" id="UP000243217"/>
    </source>
</evidence>
<dbReference type="AlphaFoldDB" id="A0A1V9Z0C5"/>
<feature type="signal peptide" evidence="3">
    <location>
        <begin position="1"/>
        <end position="20"/>
    </location>
</feature>
<dbReference type="EMBL" id="JNBS01002444">
    <property type="protein sequence ID" value="OQR91230.1"/>
    <property type="molecule type" value="Genomic_DNA"/>
</dbReference>
<feature type="chain" id="PRO_5012076900" description="Secreted protein" evidence="3">
    <location>
        <begin position="21"/>
        <end position="797"/>
    </location>
</feature>
<gene>
    <name evidence="4" type="ORF">THRCLA_22480</name>
</gene>
<evidence type="ECO:0000313" key="4">
    <source>
        <dbReference type="EMBL" id="OQR91230.1"/>
    </source>
</evidence>
<keyword evidence="2" id="KW-0472">Membrane</keyword>
<keyword evidence="2" id="KW-1133">Transmembrane helix</keyword>
<dbReference type="Proteomes" id="UP000243217">
    <property type="component" value="Unassembled WGS sequence"/>
</dbReference>
<evidence type="ECO:0000256" key="1">
    <source>
        <dbReference type="SAM" id="MobiDB-lite"/>
    </source>
</evidence>
<keyword evidence="3" id="KW-0732">Signal</keyword>
<evidence type="ECO:0000256" key="3">
    <source>
        <dbReference type="SAM" id="SignalP"/>
    </source>
</evidence>
<proteinExistence type="predicted"/>
<protein>
    <recommendedName>
        <fullName evidence="6">Secreted protein</fullName>
    </recommendedName>
</protein>
<feature type="compositionally biased region" description="Basic and acidic residues" evidence="1">
    <location>
        <begin position="788"/>
        <end position="797"/>
    </location>
</feature>
<name>A0A1V9Z0C5_9STRA</name>
<feature type="region of interest" description="Disordered" evidence="1">
    <location>
        <begin position="653"/>
        <end position="797"/>
    </location>
</feature>
<feature type="compositionally biased region" description="Polar residues" evidence="1">
    <location>
        <begin position="768"/>
        <end position="786"/>
    </location>
</feature>
<keyword evidence="5" id="KW-1185">Reference proteome</keyword>
<reference evidence="4 5" key="1">
    <citation type="journal article" date="2014" name="Genome Biol. Evol.">
        <title>The secreted proteins of Achlya hypogyna and Thraustotheca clavata identify the ancestral oomycete secretome and reveal gene acquisitions by horizontal gene transfer.</title>
        <authorList>
            <person name="Misner I."/>
            <person name="Blouin N."/>
            <person name="Leonard G."/>
            <person name="Richards T.A."/>
            <person name="Lane C.E."/>
        </authorList>
    </citation>
    <scope>NUCLEOTIDE SEQUENCE [LARGE SCALE GENOMIC DNA]</scope>
    <source>
        <strain evidence="4 5">ATCC 34112</strain>
    </source>
</reference>
<accession>A0A1V9Z0C5</accession>
<evidence type="ECO:0000256" key="2">
    <source>
        <dbReference type="SAM" id="Phobius"/>
    </source>
</evidence>
<feature type="compositionally biased region" description="Polar residues" evidence="1">
    <location>
        <begin position="665"/>
        <end position="687"/>
    </location>
</feature>
<feature type="compositionally biased region" description="Polar residues" evidence="1">
    <location>
        <begin position="697"/>
        <end position="722"/>
    </location>
</feature>
<evidence type="ECO:0008006" key="6">
    <source>
        <dbReference type="Google" id="ProtNLM"/>
    </source>
</evidence>